<evidence type="ECO:0000313" key="9">
    <source>
        <dbReference type="EMBL" id="ARW65309.1"/>
    </source>
</evidence>
<evidence type="ECO:0000256" key="6">
    <source>
        <dbReference type="HAMAP-Rule" id="MF_01392"/>
    </source>
</evidence>
<dbReference type="GO" id="GO:0009535">
    <property type="term" value="C:chloroplast thylakoid membrane"/>
    <property type="evidence" value="ECO:0007669"/>
    <property type="project" value="UniProtKB-SubCell"/>
</dbReference>
<dbReference type="HAMAP" id="MF_01392">
    <property type="entry name" value="CytC_Ccs1"/>
    <property type="match status" value="1"/>
</dbReference>
<sequence>MHNLSSKNTFWKLFKKLSNLNLSLFILSLIVIVCIIGSILEQEQEILYYKLNYVKYYNFIFFLGLDHIFRTVWFISLLIFFVLSLISCTLTTQLPSLKNARRWKFVYSQKRLSVDQYSINVDSSDKYSSINIIYSLIRSNFFVFARNGSIYAYKGLYGRVAPIFVHFSIIAVLVGSIYGFFCSFVVQEMIPIGEISHFKNLAYSGFYSSLPSHILPHVDDFYINYYDNGSIKQFFSRLSFYLNNNRVFASKLIYVNQPLNFNNVIFYQTDWQVNGLRLSLGKSYFFQQNFFKRTENNQVFWVSSFSISDAKQIVLVLTNMDNSILICSDEGFVLTQVAIGQQFYLNSTPYCIENVILSTGLQIKYDPSIFLVYLGFFIMIVTTFLSYLSYSQIWIYYGKTFLNFLGSTNRASLLFEQDVILVNRIYILFSHAPSRFLLKNISLLR</sequence>
<feature type="domain" description="ResB-like" evidence="8">
    <location>
        <begin position="21"/>
        <end position="282"/>
    </location>
</feature>
<name>A0A1Z1MHF4_MELHR</name>
<dbReference type="InterPro" id="IPR023494">
    <property type="entry name" value="Cyt_c_bgen_Ccs1/CcsB/ResB"/>
</dbReference>
<evidence type="ECO:0000256" key="4">
    <source>
        <dbReference type="ARBA" id="ARBA00022989"/>
    </source>
</evidence>
<comment type="subcellular location">
    <subcellularLocation>
        <location evidence="1">Membrane</location>
        <topology evidence="1">Multi-pass membrane protein</topology>
    </subcellularLocation>
    <subcellularLocation>
        <location evidence="6">Plastid</location>
        <location evidence="6">Chloroplast thylakoid membrane</location>
        <topology evidence="6">Multi-pass membrane protein</topology>
    </subcellularLocation>
</comment>
<dbReference type="RefSeq" id="YP_009396125.1">
    <property type="nucleotide sequence ID" value="NC_035281.1"/>
</dbReference>
<organism evidence="9">
    <name type="scientific">Melanothamnus harveyi</name>
    <name type="common">Filamentous red alga</name>
    <name type="synonym">Neosiphonia harveyi</name>
    <dbReference type="NCBI Taxonomy" id="397005"/>
    <lineage>
        <taxon>Eukaryota</taxon>
        <taxon>Rhodophyta</taxon>
        <taxon>Florideophyceae</taxon>
        <taxon>Rhodymeniophycidae</taxon>
        <taxon>Ceramiales</taxon>
        <taxon>Rhodomelaceae</taxon>
        <taxon>Polysiphonioideae</taxon>
        <taxon>Melanothamnus</taxon>
    </lineage>
</organism>
<keyword evidence="6" id="KW-0793">Thylakoid</keyword>
<dbReference type="EMBL" id="MF101437">
    <property type="protein sequence ID" value="ARW65309.1"/>
    <property type="molecule type" value="Genomic_DNA"/>
</dbReference>
<comment type="similarity">
    <text evidence="6">Belongs to the Ccs1/CcsB family.</text>
</comment>
<feature type="transmembrane region" description="Helical" evidence="7">
    <location>
        <begin position="370"/>
        <end position="390"/>
    </location>
</feature>
<dbReference type="AlphaFoldDB" id="A0A1Z1MHF4"/>
<feature type="domain" description="ResB-like" evidence="8">
    <location>
        <begin position="355"/>
        <end position="418"/>
    </location>
</feature>
<comment type="subunit">
    <text evidence="6">May interact with CcsA.</text>
</comment>
<feature type="transmembrane region" description="Helical" evidence="7">
    <location>
        <begin position="163"/>
        <end position="186"/>
    </location>
</feature>
<keyword evidence="4 6" id="KW-1133">Transmembrane helix</keyword>
<evidence type="ECO:0000256" key="3">
    <source>
        <dbReference type="ARBA" id="ARBA00022748"/>
    </source>
</evidence>
<evidence type="ECO:0000256" key="7">
    <source>
        <dbReference type="SAM" id="Phobius"/>
    </source>
</evidence>
<comment type="function">
    <text evidence="6">Required during biogenesis of c-type cytochromes (cytochrome c6 and cytochrome f) at the step of heme attachment.</text>
</comment>
<dbReference type="GO" id="GO:0017004">
    <property type="term" value="P:cytochrome complex assembly"/>
    <property type="evidence" value="ECO:0007669"/>
    <property type="project" value="UniProtKB-UniRule"/>
</dbReference>
<geneLocation type="chloroplast" evidence="9"/>
<evidence type="ECO:0000256" key="5">
    <source>
        <dbReference type="ARBA" id="ARBA00023136"/>
    </source>
</evidence>
<evidence type="ECO:0000259" key="8">
    <source>
        <dbReference type="Pfam" id="PF05140"/>
    </source>
</evidence>
<dbReference type="PANTHER" id="PTHR31566">
    <property type="entry name" value="CYTOCHROME C BIOGENESIS PROTEIN CCS1, CHLOROPLASTIC"/>
    <property type="match status" value="1"/>
</dbReference>
<evidence type="ECO:0000256" key="2">
    <source>
        <dbReference type="ARBA" id="ARBA00022692"/>
    </source>
</evidence>
<dbReference type="GeneID" id="33358300"/>
<dbReference type="Pfam" id="PF05140">
    <property type="entry name" value="ResB"/>
    <property type="match status" value="2"/>
</dbReference>
<dbReference type="PANTHER" id="PTHR31566:SF0">
    <property type="entry name" value="CYTOCHROME C BIOGENESIS PROTEIN CCS1, CHLOROPLASTIC"/>
    <property type="match status" value="1"/>
</dbReference>
<feature type="transmembrane region" description="Helical" evidence="7">
    <location>
        <begin position="46"/>
        <end position="65"/>
    </location>
</feature>
<keyword evidence="3 6" id="KW-0201">Cytochrome c-type biogenesis</keyword>
<feature type="transmembrane region" description="Helical" evidence="7">
    <location>
        <begin position="20"/>
        <end position="40"/>
    </location>
</feature>
<reference evidence="9" key="1">
    <citation type="journal article" date="2017" name="J. Phycol.">
        <title>Analysis of chloroplast genomes and a supermatrix inform reclassification of the Rhodomelaceae (Rhodophyta).</title>
        <authorList>
            <person name="Diaz-Tapia P."/>
            <person name="Maggs C.A."/>
            <person name="West J.A."/>
            <person name="Verbruggen H."/>
        </authorList>
    </citation>
    <scope>NUCLEOTIDE SEQUENCE</scope>
    <source>
        <strain evidence="9">PD890</strain>
    </source>
</reference>
<protein>
    <recommendedName>
        <fullName evidence="6">Cytochrome c biogenesis protein Ccs1</fullName>
    </recommendedName>
</protein>
<keyword evidence="9" id="KW-0934">Plastid</keyword>
<dbReference type="InterPro" id="IPR007816">
    <property type="entry name" value="ResB-like_domain"/>
</dbReference>
<feature type="transmembrane region" description="Helical" evidence="7">
    <location>
        <begin position="72"/>
        <end position="94"/>
    </location>
</feature>
<accession>A0A1Z1MHF4</accession>
<keyword evidence="5 6" id="KW-0472">Membrane</keyword>
<gene>
    <name evidence="6 9" type="primary">ccs1</name>
</gene>
<evidence type="ECO:0000256" key="1">
    <source>
        <dbReference type="ARBA" id="ARBA00004141"/>
    </source>
</evidence>
<keyword evidence="2 6" id="KW-0812">Transmembrane</keyword>
<proteinExistence type="inferred from homology"/>
<keyword evidence="9" id="KW-0150">Chloroplast</keyword>